<evidence type="ECO:0000313" key="7">
    <source>
        <dbReference type="Proteomes" id="UP000634780"/>
    </source>
</evidence>
<feature type="domain" description="6-phosphogluconate dehydrogenase NADP-binding" evidence="4">
    <location>
        <begin position="14"/>
        <end position="171"/>
    </location>
</feature>
<dbReference type="PANTHER" id="PTHR43580">
    <property type="entry name" value="OXIDOREDUCTASE GLYR1-RELATED"/>
    <property type="match status" value="1"/>
</dbReference>
<dbReference type="Gene3D" id="1.10.1040.10">
    <property type="entry name" value="N-(1-d-carboxylethyl)-l-norvaline Dehydrogenase, domain 2"/>
    <property type="match status" value="1"/>
</dbReference>
<proteinExistence type="inferred from homology"/>
<dbReference type="InterPro" id="IPR029154">
    <property type="entry name" value="HIBADH-like_NADP-bd"/>
</dbReference>
<dbReference type="InterPro" id="IPR013328">
    <property type="entry name" value="6PGD_dom2"/>
</dbReference>
<dbReference type="InterPro" id="IPR006115">
    <property type="entry name" value="6PGDH_NADP-bd"/>
</dbReference>
<dbReference type="InterPro" id="IPR036291">
    <property type="entry name" value="NAD(P)-bd_dom_sf"/>
</dbReference>
<keyword evidence="7" id="KW-1185">Reference proteome</keyword>
<comment type="similarity">
    <text evidence="1">Belongs to the HIBADH-related family.</text>
</comment>
<reference evidence="6 7" key="1">
    <citation type="submission" date="2020-12" db="EMBL/GenBank/DDBJ databases">
        <title>Streptomyces typhae sp. nov., a novel endophytic actinomycete isolated from the root of cattail pollen (Typha angustifolia L.).</title>
        <authorList>
            <person name="Peng C."/>
            <person name="Liu C."/>
        </authorList>
    </citation>
    <scope>NUCLEOTIDE SEQUENCE [LARGE SCALE GENOMIC DNA]</scope>
    <source>
        <strain evidence="6 7">JCM 4753</strain>
    </source>
</reference>
<gene>
    <name evidence="6" type="ORF">JGB26_24430</name>
</gene>
<feature type="domain" description="3-hydroxyisobutyrate dehydrogenase-like NAD-binding" evidence="5">
    <location>
        <begin position="178"/>
        <end position="294"/>
    </location>
</feature>
<sequence>MTVSSRRTHMAQKKVAVLGTGIIGAPVARHLQAHFAVRVWNRTHARAEPLAAYEGIEVCGTPAEAVAGADVVVTVLKDGPAVREALTAAAPALAEGAVWVQLSTVGADAIDELARLAEEYGLVLYDAPVQGTKQPAENGALVILASGPRAAGEPLEPARLVFDAIGGRTVWVSDEPGVASRLKLALNSLVFALTHGAAESLALAEALGVDPALVVDAVAGGPLDSGFFQAKAAAMLKGDYATSFSVGNSVKDAELVVAAAESAGVAAEVSAAGLDRFRRAADAGHGDKDMAASYLVARPAQGAPADRAGGVA</sequence>
<evidence type="ECO:0000256" key="1">
    <source>
        <dbReference type="ARBA" id="ARBA00009080"/>
    </source>
</evidence>
<dbReference type="EMBL" id="JAEKOZ010000016">
    <property type="protein sequence ID" value="MBJ3810222.1"/>
    <property type="molecule type" value="Genomic_DNA"/>
</dbReference>
<evidence type="ECO:0000256" key="3">
    <source>
        <dbReference type="ARBA" id="ARBA00023027"/>
    </source>
</evidence>
<dbReference type="Proteomes" id="UP000634780">
    <property type="component" value="Unassembled WGS sequence"/>
</dbReference>
<accession>A0ABS0XAK0</accession>
<evidence type="ECO:0000259" key="5">
    <source>
        <dbReference type="Pfam" id="PF14833"/>
    </source>
</evidence>
<keyword evidence="3" id="KW-0520">NAD</keyword>
<evidence type="ECO:0000259" key="4">
    <source>
        <dbReference type="Pfam" id="PF03446"/>
    </source>
</evidence>
<name>A0ABS0XAK0_9ACTN</name>
<dbReference type="Pfam" id="PF03446">
    <property type="entry name" value="NAD_binding_2"/>
    <property type="match status" value="1"/>
</dbReference>
<dbReference type="InterPro" id="IPR015815">
    <property type="entry name" value="HIBADH-related"/>
</dbReference>
<dbReference type="PANTHER" id="PTHR43580:SF2">
    <property type="entry name" value="CYTOKINE-LIKE NUCLEAR FACTOR N-PAC"/>
    <property type="match status" value="1"/>
</dbReference>
<dbReference type="SUPFAM" id="SSF51735">
    <property type="entry name" value="NAD(P)-binding Rossmann-fold domains"/>
    <property type="match status" value="1"/>
</dbReference>
<evidence type="ECO:0000256" key="2">
    <source>
        <dbReference type="ARBA" id="ARBA00023002"/>
    </source>
</evidence>
<dbReference type="Pfam" id="PF14833">
    <property type="entry name" value="NAD_binding_11"/>
    <property type="match status" value="1"/>
</dbReference>
<evidence type="ECO:0000313" key="6">
    <source>
        <dbReference type="EMBL" id="MBJ3810222.1"/>
    </source>
</evidence>
<dbReference type="InterPro" id="IPR008927">
    <property type="entry name" value="6-PGluconate_DH-like_C_sf"/>
</dbReference>
<comment type="caution">
    <text evidence="6">The sequence shown here is derived from an EMBL/GenBank/DDBJ whole genome shotgun (WGS) entry which is preliminary data.</text>
</comment>
<keyword evidence="2" id="KW-0560">Oxidoreductase</keyword>
<organism evidence="6 7">
    <name type="scientific">Streptomyces flavofungini</name>
    <dbReference type="NCBI Taxonomy" id="68200"/>
    <lineage>
        <taxon>Bacteria</taxon>
        <taxon>Bacillati</taxon>
        <taxon>Actinomycetota</taxon>
        <taxon>Actinomycetes</taxon>
        <taxon>Kitasatosporales</taxon>
        <taxon>Streptomycetaceae</taxon>
        <taxon>Streptomyces</taxon>
    </lineage>
</organism>
<dbReference type="InterPro" id="IPR051265">
    <property type="entry name" value="HIBADH-related_NP60_sf"/>
</dbReference>
<protein>
    <submittedName>
        <fullName evidence="6">NAD(P)-dependent oxidoreductase</fullName>
    </submittedName>
</protein>
<dbReference type="PIRSF" id="PIRSF000103">
    <property type="entry name" value="HIBADH"/>
    <property type="match status" value="1"/>
</dbReference>
<dbReference type="SUPFAM" id="SSF48179">
    <property type="entry name" value="6-phosphogluconate dehydrogenase C-terminal domain-like"/>
    <property type="match status" value="1"/>
</dbReference>
<dbReference type="Gene3D" id="3.40.50.720">
    <property type="entry name" value="NAD(P)-binding Rossmann-like Domain"/>
    <property type="match status" value="1"/>
</dbReference>